<evidence type="ECO:0000256" key="4">
    <source>
        <dbReference type="ARBA" id="ARBA00005259"/>
    </source>
</evidence>
<dbReference type="Pfam" id="PF00383">
    <property type="entry name" value="dCMP_cyt_deam_1"/>
    <property type="match status" value="1"/>
</dbReference>
<keyword evidence="16" id="KW-1185">Reference proteome</keyword>
<evidence type="ECO:0000256" key="12">
    <source>
        <dbReference type="PIRSR" id="PIRSR006769-2"/>
    </source>
</evidence>
<evidence type="ECO:0000256" key="11">
    <source>
        <dbReference type="PIRSR" id="PIRSR006769-1"/>
    </source>
</evidence>
<dbReference type="GO" id="GO:0046872">
    <property type="term" value="F:metal ion binding"/>
    <property type="evidence" value="ECO:0007669"/>
    <property type="project" value="UniProtKB-KW"/>
</dbReference>
<gene>
    <name evidence="15" type="primary">ribD</name>
    <name evidence="15" type="ORF">GV829_04110</name>
</gene>
<evidence type="ECO:0000256" key="10">
    <source>
        <dbReference type="PIRNR" id="PIRNR006769"/>
    </source>
</evidence>
<comment type="similarity">
    <text evidence="4 10">In the N-terminal section; belongs to the cytidine and deoxycytidylate deaminase family.</text>
</comment>
<feature type="binding site" evidence="12">
    <location>
        <position position="258"/>
    </location>
    <ligand>
        <name>substrate</name>
    </ligand>
</feature>
<dbReference type="GO" id="GO:0008835">
    <property type="term" value="F:diaminohydroxyphosphoribosylaminopyrimidine deaminase activity"/>
    <property type="evidence" value="ECO:0007669"/>
    <property type="project" value="UniProtKB-EC"/>
</dbReference>
<evidence type="ECO:0000313" key="15">
    <source>
        <dbReference type="EMBL" id="QJQ31726.1"/>
    </source>
</evidence>
<feature type="binding site" evidence="12">
    <location>
        <position position="200"/>
    </location>
    <ligand>
        <name>NADP(+)</name>
        <dbReference type="ChEBI" id="CHEBI:58349"/>
    </ligand>
</feature>
<name>A0A6M4ASP3_9SPHN</name>
<feature type="binding site" evidence="12">
    <location>
        <position position="172"/>
    </location>
    <ligand>
        <name>substrate</name>
    </ligand>
</feature>
<evidence type="ECO:0000313" key="16">
    <source>
        <dbReference type="Proteomes" id="UP000503018"/>
    </source>
</evidence>
<dbReference type="GO" id="GO:0008703">
    <property type="term" value="F:5-amino-6-(5-phosphoribosylamino)uracil reductase activity"/>
    <property type="evidence" value="ECO:0007669"/>
    <property type="project" value="UniProtKB-EC"/>
</dbReference>
<comment type="pathway">
    <text evidence="3 10">Cofactor biosynthesis; riboflavin biosynthesis; 5-amino-6-(D-ribitylamino)uracil from GTP: step 3/4.</text>
</comment>
<feature type="binding site" evidence="13">
    <location>
        <position position="88"/>
    </location>
    <ligand>
        <name>Zn(2+)</name>
        <dbReference type="ChEBI" id="CHEBI:29105"/>
        <note>catalytic</note>
    </ligand>
</feature>
<dbReference type="UniPathway" id="UPA00275">
    <property type="reaction ID" value="UER00401"/>
</dbReference>
<feature type="binding site" evidence="12">
    <location>
        <position position="158"/>
    </location>
    <ligand>
        <name>NADP(+)</name>
        <dbReference type="ChEBI" id="CHEBI:58349"/>
    </ligand>
</feature>
<keyword evidence="8 10" id="KW-0560">Oxidoreductase</keyword>
<feature type="binding site" evidence="13">
    <location>
        <position position="53"/>
    </location>
    <ligand>
        <name>Zn(2+)</name>
        <dbReference type="ChEBI" id="CHEBI:29105"/>
        <note>catalytic</note>
    </ligand>
</feature>
<feature type="domain" description="CMP/dCMP-type deaminase" evidence="14">
    <location>
        <begin position="4"/>
        <end position="127"/>
    </location>
</feature>
<keyword evidence="9" id="KW-0511">Multifunctional enzyme</keyword>
<evidence type="ECO:0000256" key="6">
    <source>
        <dbReference type="ARBA" id="ARBA00022619"/>
    </source>
</evidence>
<dbReference type="PIRSF" id="PIRSF006769">
    <property type="entry name" value="RibD"/>
    <property type="match status" value="1"/>
</dbReference>
<dbReference type="GO" id="GO:0009231">
    <property type="term" value="P:riboflavin biosynthetic process"/>
    <property type="evidence" value="ECO:0007669"/>
    <property type="project" value="UniProtKB-UniPathway"/>
</dbReference>
<evidence type="ECO:0000256" key="13">
    <source>
        <dbReference type="PIRSR" id="PIRSR006769-3"/>
    </source>
</evidence>
<dbReference type="InterPro" id="IPR050765">
    <property type="entry name" value="Riboflavin_Biosynth_HTPR"/>
</dbReference>
<proteinExistence type="inferred from homology"/>
<feature type="binding site" evidence="12">
    <location>
        <position position="211"/>
    </location>
    <ligand>
        <name>substrate</name>
    </ligand>
</feature>
<feature type="binding site" evidence="12">
    <location>
        <begin position="260"/>
        <end position="266"/>
    </location>
    <ligand>
        <name>NADP(+)</name>
        <dbReference type="ChEBI" id="CHEBI:58349"/>
    </ligand>
</feature>
<evidence type="ECO:0000256" key="1">
    <source>
        <dbReference type="ARBA" id="ARBA00002151"/>
    </source>
</evidence>
<dbReference type="AlphaFoldDB" id="A0A6M4ASP3"/>
<comment type="similarity">
    <text evidence="5 10">In the C-terminal section; belongs to the HTP reductase family.</text>
</comment>
<keyword evidence="7 10" id="KW-0521">NADP</keyword>
<comment type="catalytic activity">
    <reaction evidence="10">
        <text>5-amino-6-(5-phospho-D-ribitylamino)uracil + NADP(+) = 5-amino-6-(5-phospho-D-ribosylamino)uracil + NADPH + H(+)</text>
        <dbReference type="Rhea" id="RHEA:17845"/>
        <dbReference type="ChEBI" id="CHEBI:15378"/>
        <dbReference type="ChEBI" id="CHEBI:57783"/>
        <dbReference type="ChEBI" id="CHEBI:58349"/>
        <dbReference type="ChEBI" id="CHEBI:58421"/>
        <dbReference type="ChEBI" id="CHEBI:58453"/>
        <dbReference type="EC" id="1.1.1.193"/>
    </reaction>
</comment>
<dbReference type="RefSeq" id="WP_246203029.1">
    <property type="nucleotide sequence ID" value="NZ_CP053015.1"/>
</dbReference>
<dbReference type="SUPFAM" id="SSF53597">
    <property type="entry name" value="Dihydrofolate reductase-like"/>
    <property type="match status" value="1"/>
</dbReference>
<feature type="active site" description="Proton donor" evidence="11">
    <location>
        <position position="55"/>
    </location>
</feature>
<dbReference type="Pfam" id="PF01872">
    <property type="entry name" value="RibD_C"/>
    <property type="match status" value="1"/>
</dbReference>
<accession>A0A6M4ASP3</accession>
<comment type="cofactor">
    <cofactor evidence="10 13">
        <name>Zn(2+)</name>
        <dbReference type="ChEBI" id="CHEBI:29105"/>
    </cofactor>
    <text evidence="10 13">Binds 1 zinc ion.</text>
</comment>
<keyword evidence="10 13" id="KW-0862">Zinc</keyword>
<dbReference type="Gene3D" id="3.40.140.10">
    <property type="entry name" value="Cytidine Deaminase, domain 2"/>
    <property type="match status" value="1"/>
</dbReference>
<dbReference type="PANTHER" id="PTHR38011">
    <property type="entry name" value="DIHYDROFOLATE REDUCTASE FAMILY PROTEIN (AFU_ORTHOLOGUE AFUA_8G06820)"/>
    <property type="match status" value="1"/>
</dbReference>
<organism evidence="15 16">
    <name type="scientific">Sphingomonas lacunae</name>
    <dbReference type="NCBI Taxonomy" id="2698828"/>
    <lineage>
        <taxon>Bacteria</taxon>
        <taxon>Pseudomonadati</taxon>
        <taxon>Pseudomonadota</taxon>
        <taxon>Alphaproteobacteria</taxon>
        <taxon>Sphingomonadales</taxon>
        <taxon>Sphingomonadaceae</taxon>
        <taxon>Sphingomonas</taxon>
    </lineage>
</organism>
<evidence type="ECO:0000256" key="5">
    <source>
        <dbReference type="ARBA" id="ARBA00007417"/>
    </source>
</evidence>
<evidence type="ECO:0000256" key="8">
    <source>
        <dbReference type="ARBA" id="ARBA00023002"/>
    </source>
</evidence>
<evidence type="ECO:0000259" key="14">
    <source>
        <dbReference type="PROSITE" id="PS51747"/>
    </source>
</evidence>
<dbReference type="PANTHER" id="PTHR38011:SF7">
    <property type="entry name" value="2,5-DIAMINO-6-RIBOSYLAMINO-4(3H)-PYRIMIDINONE 5'-PHOSPHATE REDUCTASE"/>
    <property type="match status" value="1"/>
</dbReference>
<keyword evidence="6 10" id="KW-0686">Riboflavin biosynthesis</keyword>
<feature type="binding site" evidence="12">
    <location>
        <position position="204"/>
    </location>
    <ligand>
        <name>NADP(+)</name>
        <dbReference type="ChEBI" id="CHEBI:58349"/>
    </ligand>
</feature>
<evidence type="ECO:0000256" key="7">
    <source>
        <dbReference type="ARBA" id="ARBA00022857"/>
    </source>
</evidence>
<dbReference type="Proteomes" id="UP000503018">
    <property type="component" value="Chromosome"/>
</dbReference>
<feature type="binding site" evidence="12">
    <location>
        <position position="188"/>
    </location>
    <ligand>
        <name>substrate</name>
    </ligand>
</feature>
<evidence type="ECO:0000256" key="3">
    <source>
        <dbReference type="ARBA" id="ARBA00004910"/>
    </source>
</evidence>
<dbReference type="KEGG" id="slan:GV829_04110"/>
<feature type="binding site" evidence="12">
    <location>
        <position position="174"/>
    </location>
    <ligand>
        <name>NADP(+)</name>
        <dbReference type="ChEBI" id="CHEBI:58349"/>
    </ligand>
</feature>
<dbReference type="InterPro" id="IPR016193">
    <property type="entry name" value="Cytidine_deaminase-like"/>
</dbReference>
<dbReference type="CDD" id="cd01284">
    <property type="entry name" value="Riboflavin_deaminase-reductase"/>
    <property type="match status" value="1"/>
</dbReference>
<keyword evidence="10 13" id="KW-0479">Metal-binding</keyword>
<dbReference type="NCBIfam" id="TIGR00326">
    <property type="entry name" value="eubact_ribD"/>
    <property type="match status" value="1"/>
</dbReference>
<comment type="function">
    <text evidence="1 10">Converts 2,5-diamino-6-(ribosylamino)-4(3h)-pyrimidinone 5'-phosphate into 5-amino-6-(ribosylamino)-2,4(1h,3h)-pyrimidinedione 5'-phosphate.</text>
</comment>
<feature type="binding site" evidence="12">
    <location>
        <position position="227"/>
    </location>
    <ligand>
        <name>NADP(+)</name>
        <dbReference type="ChEBI" id="CHEBI:58349"/>
    </ligand>
</feature>
<evidence type="ECO:0000256" key="2">
    <source>
        <dbReference type="ARBA" id="ARBA00004882"/>
    </source>
</evidence>
<sequence>MPDRCDTRWMSAAISLAARGEGLTRPNPNVGCLIVTDGRVVGRGWTQAGGRPHAEAMALAGAGDSARGATAYVTLEPCAHASTRGPACADSLIAAGLARVVVATTDPDPRTNGEGIARLRAAGIRVDCGVGEVAARAAMPGWWSRVTRTRPFVTLKLATSLDGAIAMASGESRWITADRARAHAHLLRARCDAILVGRGTFDADRPALDVRLPGLEFRSPVRFVLTSSPLPASASGWTSLARPDAIKDHATVQHLLVEGGAGTAAAFLAGGLVDRLILYRAPILIGGGRPCLGDIGLASLSDAHGQWQLAGARQFGPDRVEIYQRDG</sequence>
<dbReference type="InterPro" id="IPR002734">
    <property type="entry name" value="RibDG_C"/>
</dbReference>
<evidence type="ECO:0000256" key="9">
    <source>
        <dbReference type="ARBA" id="ARBA00023268"/>
    </source>
</evidence>
<dbReference type="InterPro" id="IPR004794">
    <property type="entry name" value="Eubact_RibD"/>
</dbReference>
<dbReference type="Gene3D" id="3.40.430.10">
    <property type="entry name" value="Dihydrofolate Reductase, subunit A"/>
    <property type="match status" value="2"/>
</dbReference>
<protein>
    <recommendedName>
        <fullName evidence="10">Riboflavin biosynthesis protein RibD</fullName>
    </recommendedName>
    <domain>
        <recommendedName>
            <fullName evidence="10">Diaminohydroxyphosphoribosylaminopyrimidine deaminase</fullName>
            <shortName evidence="10">DRAP deaminase</shortName>
            <ecNumber evidence="10">3.5.4.26</ecNumber>
        </recommendedName>
        <alternativeName>
            <fullName evidence="10">Riboflavin-specific deaminase</fullName>
        </alternativeName>
    </domain>
    <domain>
        <recommendedName>
            <fullName evidence="10">5-amino-6-(5-phosphoribosylamino)uracil reductase</fullName>
            <ecNumber evidence="10">1.1.1.193</ecNumber>
        </recommendedName>
        <alternativeName>
            <fullName evidence="10">HTP reductase</fullName>
        </alternativeName>
    </domain>
</protein>
<feature type="binding site" evidence="13">
    <location>
        <position position="78"/>
    </location>
    <ligand>
        <name>Zn(2+)</name>
        <dbReference type="ChEBI" id="CHEBI:29105"/>
        <note>catalytic</note>
    </ligand>
</feature>
<comment type="catalytic activity">
    <reaction evidence="10">
        <text>2,5-diamino-6-hydroxy-4-(5-phosphoribosylamino)-pyrimidine + H2O + H(+) = 5-amino-6-(5-phospho-D-ribosylamino)uracil + NH4(+)</text>
        <dbReference type="Rhea" id="RHEA:21868"/>
        <dbReference type="ChEBI" id="CHEBI:15377"/>
        <dbReference type="ChEBI" id="CHEBI:15378"/>
        <dbReference type="ChEBI" id="CHEBI:28938"/>
        <dbReference type="ChEBI" id="CHEBI:58453"/>
        <dbReference type="ChEBI" id="CHEBI:58614"/>
        <dbReference type="EC" id="3.5.4.26"/>
    </reaction>
</comment>
<dbReference type="InterPro" id="IPR002125">
    <property type="entry name" value="CMP_dCMP_dom"/>
</dbReference>
<feature type="binding site" evidence="12">
    <location>
        <position position="208"/>
    </location>
    <ligand>
        <name>substrate</name>
    </ligand>
</feature>
<dbReference type="EMBL" id="CP053015">
    <property type="protein sequence ID" value="QJQ31726.1"/>
    <property type="molecule type" value="Genomic_DNA"/>
</dbReference>
<comment type="pathway">
    <text evidence="2 10">Cofactor biosynthesis; riboflavin biosynthesis; 5-amino-6-(D-ribitylamino)uracil from GTP: step 2/4.</text>
</comment>
<keyword evidence="10 15" id="KW-0378">Hydrolase</keyword>
<dbReference type="SUPFAM" id="SSF53927">
    <property type="entry name" value="Cytidine deaminase-like"/>
    <property type="match status" value="1"/>
</dbReference>
<dbReference type="EC" id="3.5.4.26" evidence="10"/>
<dbReference type="PROSITE" id="PS51747">
    <property type="entry name" value="CYT_DCMP_DEAMINASES_2"/>
    <property type="match status" value="1"/>
</dbReference>
<dbReference type="EC" id="1.1.1.193" evidence="10"/>
<dbReference type="InterPro" id="IPR024072">
    <property type="entry name" value="DHFR-like_dom_sf"/>
</dbReference>
<reference evidence="15 16" key="1">
    <citation type="submission" date="2020-01" db="EMBL/GenBank/DDBJ databases">
        <title>Sphingomonas sp. strain CSW-10.</title>
        <authorList>
            <person name="Chen W.-M."/>
        </authorList>
    </citation>
    <scope>NUCLEOTIDE SEQUENCE [LARGE SCALE GENOMIC DNA]</scope>
    <source>
        <strain evidence="15 16">CSW-10</strain>
    </source>
</reference>